<dbReference type="Proteomes" id="UP000199391">
    <property type="component" value="Unassembled WGS sequence"/>
</dbReference>
<evidence type="ECO:0000256" key="1">
    <source>
        <dbReference type="SAM" id="MobiDB-lite"/>
    </source>
</evidence>
<dbReference type="SUPFAM" id="SSF109604">
    <property type="entry name" value="HD-domain/PDEase-like"/>
    <property type="match status" value="1"/>
</dbReference>
<dbReference type="PANTHER" id="PTHR33525">
    <property type="match status" value="1"/>
</dbReference>
<organism evidence="3 4">
    <name type="scientific">Pseudoduganella namucuonensis</name>
    <dbReference type="NCBI Taxonomy" id="1035707"/>
    <lineage>
        <taxon>Bacteria</taxon>
        <taxon>Pseudomonadati</taxon>
        <taxon>Pseudomonadota</taxon>
        <taxon>Betaproteobacteria</taxon>
        <taxon>Burkholderiales</taxon>
        <taxon>Oxalobacteraceae</taxon>
        <taxon>Telluria group</taxon>
        <taxon>Pseudoduganella</taxon>
    </lineage>
</organism>
<dbReference type="InterPro" id="IPR052340">
    <property type="entry name" value="RNase_Y/CdgJ"/>
</dbReference>
<dbReference type="EMBL" id="FPBO01000046">
    <property type="protein sequence ID" value="SFV15531.1"/>
    <property type="molecule type" value="Genomic_DNA"/>
</dbReference>
<feature type="compositionally biased region" description="Low complexity" evidence="1">
    <location>
        <begin position="22"/>
        <end position="33"/>
    </location>
</feature>
<gene>
    <name evidence="3" type="ORF">SAMN05216552_104640</name>
</gene>
<dbReference type="OrthoDB" id="9804751at2"/>
<keyword evidence="4" id="KW-1185">Reference proteome</keyword>
<accession>A0A1I7M0P0</accession>
<evidence type="ECO:0000259" key="2">
    <source>
        <dbReference type="PROSITE" id="PS51833"/>
    </source>
</evidence>
<dbReference type="Pfam" id="PF08668">
    <property type="entry name" value="HDOD"/>
    <property type="match status" value="1"/>
</dbReference>
<dbReference type="STRING" id="1035707.SAMN05216552_104640"/>
<proteinExistence type="predicted"/>
<feature type="region of interest" description="Disordered" evidence="1">
    <location>
        <begin position="1"/>
        <end position="42"/>
    </location>
</feature>
<dbReference type="PANTHER" id="PTHR33525:SF4">
    <property type="entry name" value="CYCLIC DI-GMP PHOSPHODIESTERASE CDGJ"/>
    <property type="match status" value="1"/>
</dbReference>
<dbReference type="PROSITE" id="PS51833">
    <property type="entry name" value="HDOD"/>
    <property type="match status" value="1"/>
</dbReference>
<sequence>MGLLSFLSRKTDQEASAPAPLARAPVPTAAPSAAPVPEPPGADRLSFADADAMLWREEIVDKKHRLCGYRFSFKGSGQRAAPAEWEFFEALKAADLPAFAERRIAVIPVSIEAIDAGHHLALATPNSMFLIDRRQAALPPEQLAGRLLALRAAGCKTALRGATLAPEDAPLLAACDAAFLDLSDCSLPQFQSFMRQLRAAWPALGIAVESVNSWDEQRMCLAWGCDFCLGHFLSTTDAVDAEAKIDQGRLTSIELLNLLRTDAEVAELVDVAKQDPGLAFHVLKWANAPSTGHHTVITSLKEAIIVLGRGNLYRWLTVSMFRLGSTHARDEALLEVALGRARFLEIAGEDIPQAARDELFLVGLLSLFDILLGMPMAAILDKMHLSEEIREVLLRSGGEYGPYLMLALLLERGQVGRAAELALEMGIAPDTLGATRDSAFEWAQEALHHSLSE</sequence>
<dbReference type="AlphaFoldDB" id="A0A1I7M0P0"/>
<protein>
    <submittedName>
        <fullName evidence="3">EAL and modified HD-GYP domain-containing signal transduction protein</fullName>
    </submittedName>
</protein>
<name>A0A1I7M0P0_9BURK</name>
<dbReference type="InterPro" id="IPR013976">
    <property type="entry name" value="HDOD"/>
</dbReference>
<reference evidence="4" key="1">
    <citation type="submission" date="2016-10" db="EMBL/GenBank/DDBJ databases">
        <authorList>
            <person name="Varghese N."/>
            <person name="Submissions S."/>
        </authorList>
    </citation>
    <scope>NUCLEOTIDE SEQUENCE [LARGE SCALE GENOMIC DNA]</scope>
    <source>
        <strain evidence="4">CGMCC 1.11014</strain>
    </source>
</reference>
<evidence type="ECO:0000313" key="3">
    <source>
        <dbReference type="EMBL" id="SFV15531.1"/>
    </source>
</evidence>
<dbReference type="Gene3D" id="1.10.3210.10">
    <property type="entry name" value="Hypothetical protein af1432"/>
    <property type="match status" value="1"/>
</dbReference>
<feature type="domain" description="HDOD" evidence="2">
    <location>
        <begin position="245"/>
        <end position="431"/>
    </location>
</feature>
<evidence type="ECO:0000313" key="4">
    <source>
        <dbReference type="Proteomes" id="UP000199391"/>
    </source>
</evidence>